<proteinExistence type="predicted"/>
<feature type="compositionally biased region" description="Basic and acidic residues" evidence="1">
    <location>
        <begin position="791"/>
        <end position="808"/>
    </location>
</feature>
<comment type="caution">
    <text evidence="2">The sequence shown here is derived from an EMBL/GenBank/DDBJ whole genome shotgun (WGS) entry which is preliminary data.</text>
</comment>
<feature type="region of interest" description="Disordered" evidence="1">
    <location>
        <begin position="1"/>
        <end position="39"/>
    </location>
</feature>
<dbReference type="GeneID" id="77726670"/>
<evidence type="ECO:0000313" key="3">
    <source>
        <dbReference type="Proteomes" id="UP001164286"/>
    </source>
</evidence>
<reference evidence="2" key="1">
    <citation type="journal article" date="2022" name="G3 (Bethesda)">
        <title>High quality genome of the basidiomycete yeast Dioszegia hungarica PDD-24b-2 isolated from cloud water.</title>
        <authorList>
            <person name="Jarrige D."/>
            <person name="Haridas S."/>
            <person name="Bleykasten-Grosshans C."/>
            <person name="Joly M."/>
            <person name="Nadalig T."/>
            <person name="Sancelme M."/>
            <person name="Vuilleumier S."/>
            <person name="Grigoriev I.V."/>
            <person name="Amato P."/>
            <person name="Bringel F."/>
        </authorList>
    </citation>
    <scope>NUCLEOTIDE SEQUENCE</scope>
    <source>
        <strain evidence="2">PDD-24b-2</strain>
    </source>
</reference>
<dbReference type="Proteomes" id="UP001164286">
    <property type="component" value="Unassembled WGS sequence"/>
</dbReference>
<dbReference type="EMBL" id="JAKWFO010000006">
    <property type="protein sequence ID" value="KAI9634893.1"/>
    <property type="molecule type" value="Genomic_DNA"/>
</dbReference>
<gene>
    <name evidence="2" type="ORF">MKK02DRAFT_28019</name>
</gene>
<feature type="region of interest" description="Disordered" evidence="1">
    <location>
        <begin position="163"/>
        <end position="258"/>
    </location>
</feature>
<organism evidence="2 3">
    <name type="scientific">Dioszegia hungarica</name>
    <dbReference type="NCBI Taxonomy" id="4972"/>
    <lineage>
        <taxon>Eukaryota</taxon>
        <taxon>Fungi</taxon>
        <taxon>Dikarya</taxon>
        <taxon>Basidiomycota</taxon>
        <taxon>Agaricomycotina</taxon>
        <taxon>Tremellomycetes</taxon>
        <taxon>Tremellales</taxon>
        <taxon>Bulleribasidiaceae</taxon>
        <taxon>Dioszegia</taxon>
    </lineage>
</organism>
<feature type="compositionally biased region" description="Polar residues" evidence="1">
    <location>
        <begin position="698"/>
        <end position="711"/>
    </location>
</feature>
<accession>A0AA38H6N3</accession>
<dbReference type="AlphaFoldDB" id="A0AA38H6N3"/>
<feature type="region of interest" description="Disordered" evidence="1">
    <location>
        <begin position="677"/>
        <end position="749"/>
    </location>
</feature>
<protein>
    <submittedName>
        <fullName evidence="2">Uncharacterized protein</fullName>
    </submittedName>
</protein>
<feature type="compositionally biased region" description="Low complexity" evidence="1">
    <location>
        <begin position="202"/>
        <end position="211"/>
    </location>
</feature>
<feature type="compositionally biased region" description="Low complexity" evidence="1">
    <location>
        <begin position="351"/>
        <end position="360"/>
    </location>
</feature>
<evidence type="ECO:0000313" key="2">
    <source>
        <dbReference type="EMBL" id="KAI9634893.1"/>
    </source>
</evidence>
<feature type="compositionally biased region" description="Low complexity" evidence="1">
    <location>
        <begin position="30"/>
        <end position="39"/>
    </location>
</feature>
<feature type="region of interest" description="Disordered" evidence="1">
    <location>
        <begin position="351"/>
        <end position="375"/>
    </location>
</feature>
<evidence type="ECO:0000256" key="1">
    <source>
        <dbReference type="SAM" id="MobiDB-lite"/>
    </source>
</evidence>
<feature type="region of interest" description="Disordered" evidence="1">
    <location>
        <begin position="766"/>
        <end position="830"/>
    </location>
</feature>
<keyword evidence="3" id="KW-1185">Reference proteome</keyword>
<dbReference type="RefSeq" id="XP_052944670.1">
    <property type="nucleotide sequence ID" value="XM_053087465.1"/>
</dbReference>
<name>A0AA38H6N3_9TREE</name>
<feature type="region of interest" description="Disordered" evidence="1">
    <location>
        <begin position="433"/>
        <end position="482"/>
    </location>
</feature>
<feature type="compositionally biased region" description="Low complexity" evidence="1">
    <location>
        <begin position="450"/>
        <end position="474"/>
    </location>
</feature>
<feature type="compositionally biased region" description="Gly residues" evidence="1">
    <location>
        <begin position="815"/>
        <end position="824"/>
    </location>
</feature>
<feature type="compositionally biased region" description="Polar residues" evidence="1">
    <location>
        <begin position="775"/>
        <end position="786"/>
    </location>
</feature>
<sequence>MSQKMTAPPVDRISTSDDSAEAPPPYSVESAEPSPIIATPIAPAPLAVAPSPVSPAGHHSGSEPVHQGPKPVFPFLASIPLPSPSQKAPKDKVTNFRDGIAEGGKGAWAEIREGLKRPANGIAESVKQGSVLGVVGGLVEGTIGLVGATVRASVVLGNHTSRGVIRGMRSPGDHTTPLPEASGSSPSPDFAPEHKPTTGPTAGASSSAQAGFGSGIPNLNANGYPADEKREGAPAYTPAANSGGGDSSRREAAEEEERLSPIEMDTKIEVGVGLRGGGGQGIDWWQVGIRAWVWGWQVSGPTQPGTAPPRASQWRDVSDRFLGRSSLHHSTRIYSSSLNLNFFFHSSSSSHSSPSYNPNTPKMPPSSNPNPSAAHQGLAILGGFNANMTIVYPEDSDDEALPIAYPSPGAFASATRALRYPDGRVLHGAHIPGMPPSPAPPHATVGDHGAPTPSAAATASTTAAAPTAARSTAPDKPLPVLRLTRPSTSTVNTLSPQVQVPVIDCADADTTVPEALPAPDLDNNAIGLFVEASGNRELDVPQIPCTAPVPVEVEPTPAPPRRSLRDLLTPILQPLGPIPITGLGPFRNLNRSLVPNIPEATIEGVKEAVRQLREGLKAPVVQTMEMMESQGILGAPMGLVAGTCNLVLSPVRAVCTLSNHIIRGAGNSLFKPTPAAAPATTLSPGPGYIPLDSDSDHSSTPTNTEQLNTPITPRPPLQQESETSTAAAEDQPHYNDAGPSYPLSESPPKMSRLERFQRAEARRAAGMTLPGGSDWTFSSAGSNWSSADEDQWQRESQERQRLTSREPDQMSGRAGESGEGGRGQGRAEQV</sequence>
<feature type="compositionally biased region" description="Basic and acidic residues" evidence="1">
    <location>
        <begin position="247"/>
        <end position="258"/>
    </location>
</feature>